<dbReference type="InterPro" id="IPR013424">
    <property type="entry name" value="Ice-binding_C"/>
</dbReference>
<name>A0AAU7CV81_9BACT</name>
<evidence type="ECO:0000256" key="1">
    <source>
        <dbReference type="SAM" id="MobiDB-lite"/>
    </source>
</evidence>
<evidence type="ECO:0000313" key="3">
    <source>
        <dbReference type="EMBL" id="XBH09160.1"/>
    </source>
</evidence>
<dbReference type="RefSeq" id="WP_348266670.1">
    <property type="nucleotide sequence ID" value="NZ_CP121194.1"/>
</dbReference>
<feature type="domain" description="Ice-binding protein C-terminal" evidence="2">
    <location>
        <begin position="151"/>
        <end position="174"/>
    </location>
</feature>
<reference evidence="3" key="1">
    <citation type="submission" date="2023-03" db="EMBL/GenBank/DDBJ databases">
        <title>Edaphobacter sp.</title>
        <authorList>
            <person name="Huber K.J."/>
            <person name="Papendorf J."/>
            <person name="Pilke C."/>
            <person name="Bunk B."/>
            <person name="Sproeer C."/>
            <person name="Pester M."/>
        </authorList>
    </citation>
    <scope>NUCLEOTIDE SEQUENCE</scope>
    <source>
        <strain evidence="3">DSM 109919</strain>
        <strain evidence="4">DSM 109920</strain>
    </source>
</reference>
<protein>
    <submittedName>
        <fullName evidence="3">PEP-CTERM sorting domain-containing protein</fullName>
    </submittedName>
</protein>
<feature type="compositionally biased region" description="Polar residues" evidence="1">
    <location>
        <begin position="89"/>
        <end position="98"/>
    </location>
</feature>
<dbReference type="EMBL" id="CP121195">
    <property type="protein sequence ID" value="XBH12374.1"/>
    <property type="molecule type" value="Genomic_DNA"/>
</dbReference>
<dbReference type="NCBIfam" id="TIGR02595">
    <property type="entry name" value="PEP_CTERM"/>
    <property type="match status" value="1"/>
</dbReference>
<dbReference type="Pfam" id="PF07589">
    <property type="entry name" value="PEP-CTERM"/>
    <property type="match status" value="1"/>
</dbReference>
<sequence>MRRAKLRAQRYARMKLAGYVRPKPVTRPHHHYPNRPRMTRAEALRRYNLACGVLPEREAQQETISEETSADFAPRRPFDFVPVADSDDQQLIASNSIPSYVGPEDISDNSTPEGSATYAPQIGGFLGSPGFPGSGGAQPPRSSTPPPVLTTVPEPESLALLLTGLAGGVGILRRRIRA</sequence>
<feature type="region of interest" description="Disordered" evidence="1">
    <location>
        <begin position="58"/>
        <end position="152"/>
    </location>
</feature>
<evidence type="ECO:0000313" key="4">
    <source>
        <dbReference type="EMBL" id="XBH12374.1"/>
    </source>
</evidence>
<feature type="compositionally biased region" description="Gly residues" evidence="1">
    <location>
        <begin position="124"/>
        <end position="136"/>
    </location>
</feature>
<organism evidence="3">
    <name type="scientific">Edaphobacter paludis</name>
    <dbReference type="NCBI Taxonomy" id="3035702"/>
    <lineage>
        <taxon>Bacteria</taxon>
        <taxon>Pseudomonadati</taxon>
        <taxon>Acidobacteriota</taxon>
        <taxon>Terriglobia</taxon>
        <taxon>Terriglobales</taxon>
        <taxon>Acidobacteriaceae</taxon>
        <taxon>Edaphobacter</taxon>
    </lineage>
</organism>
<proteinExistence type="predicted"/>
<evidence type="ECO:0000259" key="2">
    <source>
        <dbReference type="Pfam" id="PF07589"/>
    </source>
</evidence>
<dbReference type="KEGG" id="epl:P4G45_11780"/>
<gene>
    <name evidence="3" type="ORF">P4G45_11780</name>
    <name evidence="4" type="ORF">P8936_11775</name>
</gene>
<accession>A0AAU7CV81</accession>
<accession>A0AAU7D3X9</accession>
<dbReference type="AlphaFoldDB" id="A0AAU7CV81"/>
<dbReference type="EMBL" id="CP121194">
    <property type="protein sequence ID" value="XBH09160.1"/>
    <property type="molecule type" value="Genomic_DNA"/>
</dbReference>